<proteinExistence type="predicted"/>
<organism evidence="1 2">
    <name type="scientific">Propionibacterium australiense</name>
    <dbReference type="NCBI Taxonomy" id="119981"/>
    <lineage>
        <taxon>Bacteria</taxon>
        <taxon>Bacillati</taxon>
        <taxon>Actinomycetota</taxon>
        <taxon>Actinomycetes</taxon>
        <taxon>Propionibacteriales</taxon>
        <taxon>Propionibacteriaceae</taxon>
        <taxon>Propionibacterium</taxon>
    </lineage>
</organism>
<name>A0A383S9C4_9ACTN</name>
<evidence type="ECO:0000313" key="1">
    <source>
        <dbReference type="EMBL" id="SYZ34588.1"/>
    </source>
</evidence>
<accession>A0A383S9C4</accession>
<dbReference type="AlphaFoldDB" id="A0A383S9C4"/>
<dbReference type="Proteomes" id="UP000263928">
    <property type="component" value="Unassembled WGS sequence"/>
</dbReference>
<evidence type="ECO:0000313" key="2">
    <source>
        <dbReference type="Proteomes" id="UP000263928"/>
    </source>
</evidence>
<keyword evidence="2" id="KW-1185">Reference proteome</keyword>
<protein>
    <submittedName>
        <fullName evidence="1">Uncharacterized protein</fullName>
    </submittedName>
</protein>
<sequence>MDDRAPLTVQPSTPQAMGRSARFSLVASLYSTQNWSDIGFSDSGYWLVLGCCPVLLSPFGVDLVGGPVVNGRVETFVIVS</sequence>
<reference evidence="2" key="1">
    <citation type="submission" date="2018-08" db="EMBL/GenBank/DDBJ databases">
        <authorList>
            <person name="Hornung B."/>
        </authorList>
    </citation>
    <scope>NUCLEOTIDE SEQUENCE [LARGE SCALE GENOMIC DNA]</scope>
</reference>
<dbReference type="EMBL" id="UNQJ01000031">
    <property type="protein sequence ID" value="SYZ34588.1"/>
    <property type="molecule type" value="Genomic_DNA"/>
</dbReference>
<gene>
    <name evidence="1" type="ORF">PROPAUS_2606</name>
</gene>